<name>A0ABR1H460_9HYPO</name>
<keyword evidence="3" id="KW-1185">Reference proteome</keyword>
<dbReference type="Proteomes" id="UP001498421">
    <property type="component" value="Unassembled WGS sequence"/>
</dbReference>
<dbReference type="Gene3D" id="2.130.10.10">
    <property type="entry name" value="YVTN repeat-like/Quinoprotein amine dehydrogenase"/>
    <property type="match status" value="1"/>
</dbReference>
<proteinExistence type="predicted"/>
<reference evidence="2 3" key="1">
    <citation type="journal article" date="2025" name="Microbiol. Resour. Announc.">
        <title>Draft genome sequences for Neonectria magnoliae and Neonectria punicea, canker pathogens of Liriodendron tulipifera and Acer saccharum in West Virginia.</title>
        <authorList>
            <person name="Petronek H.M."/>
            <person name="Kasson M.T."/>
            <person name="Metheny A.M."/>
            <person name="Stauder C.M."/>
            <person name="Lovett B."/>
            <person name="Lynch S.C."/>
            <person name="Garnas J.R."/>
            <person name="Kasson L.R."/>
            <person name="Stajich J.E."/>
        </authorList>
    </citation>
    <scope>NUCLEOTIDE SEQUENCE [LARGE SCALE GENOMIC DNA]</scope>
    <source>
        <strain evidence="2 3">NRRL 64651</strain>
    </source>
</reference>
<dbReference type="SUPFAM" id="SSF50978">
    <property type="entry name" value="WD40 repeat-like"/>
    <property type="match status" value="1"/>
</dbReference>
<evidence type="ECO:0000256" key="1">
    <source>
        <dbReference type="PROSITE-ProRule" id="PRU00221"/>
    </source>
</evidence>
<dbReference type="PROSITE" id="PS50082">
    <property type="entry name" value="WD_REPEATS_2"/>
    <property type="match status" value="2"/>
</dbReference>
<dbReference type="Pfam" id="PF00400">
    <property type="entry name" value="WD40"/>
    <property type="match status" value="1"/>
</dbReference>
<feature type="repeat" description="WD" evidence="1">
    <location>
        <begin position="16"/>
        <end position="57"/>
    </location>
</feature>
<accession>A0ABR1H460</accession>
<dbReference type="EMBL" id="JAZAVK010000226">
    <property type="protein sequence ID" value="KAK7415900.1"/>
    <property type="molecule type" value="Genomic_DNA"/>
</dbReference>
<gene>
    <name evidence="2" type="ORF">QQZ08_012212</name>
</gene>
<dbReference type="InterPro" id="IPR036322">
    <property type="entry name" value="WD40_repeat_dom_sf"/>
</dbReference>
<evidence type="ECO:0008006" key="4">
    <source>
        <dbReference type="Google" id="ProtNLM"/>
    </source>
</evidence>
<evidence type="ECO:0000313" key="2">
    <source>
        <dbReference type="EMBL" id="KAK7415900.1"/>
    </source>
</evidence>
<dbReference type="SMART" id="SM00320">
    <property type="entry name" value="WD40"/>
    <property type="match status" value="3"/>
</dbReference>
<dbReference type="InterPro" id="IPR001680">
    <property type="entry name" value="WD40_rpt"/>
</dbReference>
<dbReference type="PANTHER" id="PTHR19879">
    <property type="entry name" value="TRANSCRIPTION INITIATION FACTOR TFIID"/>
    <property type="match status" value="1"/>
</dbReference>
<dbReference type="InterPro" id="IPR015943">
    <property type="entry name" value="WD40/YVTN_repeat-like_dom_sf"/>
</dbReference>
<feature type="repeat" description="WD" evidence="1">
    <location>
        <begin position="58"/>
        <end position="99"/>
    </location>
</feature>
<comment type="caution">
    <text evidence="2">The sequence shown here is derived from an EMBL/GenBank/DDBJ whole genome shotgun (WGS) entry which is preliminary data.</text>
</comment>
<protein>
    <recommendedName>
        <fullName evidence="4">WD40 repeat-like protein</fullName>
    </recommendedName>
</protein>
<organism evidence="2 3">
    <name type="scientific">Neonectria magnoliae</name>
    <dbReference type="NCBI Taxonomy" id="2732573"/>
    <lineage>
        <taxon>Eukaryota</taxon>
        <taxon>Fungi</taxon>
        <taxon>Dikarya</taxon>
        <taxon>Ascomycota</taxon>
        <taxon>Pezizomycotina</taxon>
        <taxon>Sordariomycetes</taxon>
        <taxon>Hypocreomycetidae</taxon>
        <taxon>Hypocreales</taxon>
        <taxon>Nectriaceae</taxon>
        <taxon>Neonectria</taxon>
    </lineage>
</organism>
<sequence length="199" mass="21441">MDHSDALSGARLGHMFEGTRAPICATALSPDAEVSAAAAINGIIQIWSLATGAYVHELVADNGEISSMAFSADSRFLSAVSSDMAIYTWNRDTGACVQEFMPPGGMVREAIFSRDLKTIVSYGKGMATKMWNSGTGQSLFTLERYEWAMISPDSHLVLAYSYFDKYGRGGSPWSSKSMHAWSRNSGALLCELIDDAGEG</sequence>
<dbReference type="PANTHER" id="PTHR19879:SF1">
    <property type="entry name" value="CANNONBALL-RELATED"/>
    <property type="match status" value="1"/>
</dbReference>
<keyword evidence="1" id="KW-0853">WD repeat</keyword>
<evidence type="ECO:0000313" key="3">
    <source>
        <dbReference type="Proteomes" id="UP001498421"/>
    </source>
</evidence>